<accession>A0AAC9MVH0</accession>
<evidence type="ECO:0000313" key="4">
    <source>
        <dbReference type="Proteomes" id="UP000094598"/>
    </source>
</evidence>
<dbReference type="EMBL" id="VCDX01000001">
    <property type="protein sequence ID" value="TYL15698.1"/>
    <property type="molecule type" value="Genomic_DNA"/>
</dbReference>
<dbReference type="Pfam" id="PF10947">
    <property type="entry name" value="DUF2628"/>
    <property type="match status" value="1"/>
</dbReference>
<sequence length="104" mass="11829">MGKIKVYENPRNNYREKVKEGFNWWVLLFGPLWYLFNGMAGKGIGWLLVAILAGAFTLGIGAIVVWIVAGAKANADKEKKYLEQGWKFVGYEDEINSIQKQNMN</sequence>
<dbReference type="RefSeq" id="WP_069590612.1">
    <property type="nucleotide sequence ID" value="NZ_CP017019.1"/>
</dbReference>
<protein>
    <recommendedName>
        <fullName evidence="6">DUF2628 domain-containing protein</fullName>
    </recommendedName>
</protein>
<dbReference type="Proteomes" id="UP000094598">
    <property type="component" value="Chromosome"/>
</dbReference>
<proteinExistence type="predicted"/>
<evidence type="ECO:0008006" key="6">
    <source>
        <dbReference type="Google" id="ProtNLM"/>
    </source>
</evidence>
<keyword evidence="1" id="KW-0812">Transmembrane</keyword>
<dbReference type="InterPro" id="IPR024399">
    <property type="entry name" value="DUF2628"/>
</dbReference>
<reference evidence="3 5" key="2">
    <citation type="submission" date="2019-05" db="EMBL/GenBank/DDBJ databases">
        <title>Genome sequence of Moorella thermoacetica ATCC 33924.</title>
        <authorList>
            <person name="Poehlein A."/>
            <person name="Bengelsdorf F.R."/>
            <person name="Duerre P."/>
            <person name="Daniel R."/>
        </authorList>
    </citation>
    <scope>NUCLEOTIDE SEQUENCE [LARGE SCALE GENOMIC DNA]</scope>
    <source>
        <strain evidence="3 5">ATCC 33924</strain>
    </source>
</reference>
<keyword evidence="1" id="KW-1133">Transmembrane helix</keyword>
<evidence type="ECO:0000313" key="2">
    <source>
        <dbReference type="EMBL" id="AOQ24764.1"/>
    </source>
</evidence>
<name>A0AAC9MVH0_NEOTH</name>
<dbReference type="EMBL" id="CP017019">
    <property type="protein sequence ID" value="AOQ24764.1"/>
    <property type="molecule type" value="Genomic_DNA"/>
</dbReference>
<evidence type="ECO:0000256" key="1">
    <source>
        <dbReference type="SAM" id="Phobius"/>
    </source>
</evidence>
<reference evidence="2 4" key="1">
    <citation type="submission" date="2016-08" db="EMBL/GenBank/DDBJ databases">
        <title>Moorella thermoacetica DSM 103132.</title>
        <authorList>
            <person name="Jendresen C.B."/>
            <person name="Redl S.M."/>
            <person name="Jensen T.O."/>
            <person name="Nielsen A.T."/>
        </authorList>
    </citation>
    <scope>NUCLEOTIDE SEQUENCE [LARGE SCALE GENOMIC DNA]</scope>
    <source>
        <strain evidence="2 4">DSM 103132</strain>
    </source>
</reference>
<dbReference type="AlphaFoldDB" id="A0AAC9MVH0"/>
<gene>
    <name evidence="2" type="ORF">Maut_02336</name>
    <name evidence="3" type="ORF">MTAT_04370</name>
</gene>
<organism evidence="2 4">
    <name type="scientific">Neomoorella thermoacetica</name>
    <name type="common">Clostridium thermoaceticum</name>
    <dbReference type="NCBI Taxonomy" id="1525"/>
    <lineage>
        <taxon>Bacteria</taxon>
        <taxon>Bacillati</taxon>
        <taxon>Bacillota</taxon>
        <taxon>Clostridia</taxon>
        <taxon>Neomoorellales</taxon>
        <taxon>Neomoorellaceae</taxon>
        <taxon>Neomoorella</taxon>
    </lineage>
</organism>
<dbReference type="Proteomes" id="UP000322283">
    <property type="component" value="Unassembled WGS sequence"/>
</dbReference>
<evidence type="ECO:0000313" key="3">
    <source>
        <dbReference type="EMBL" id="TYL15698.1"/>
    </source>
</evidence>
<feature type="transmembrane region" description="Helical" evidence="1">
    <location>
        <begin position="46"/>
        <end position="69"/>
    </location>
</feature>
<keyword evidence="5" id="KW-1185">Reference proteome</keyword>
<evidence type="ECO:0000313" key="5">
    <source>
        <dbReference type="Proteomes" id="UP000322283"/>
    </source>
</evidence>
<keyword evidence="1" id="KW-0472">Membrane</keyword>
<feature type="transmembrane region" description="Helical" evidence="1">
    <location>
        <begin position="21"/>
        <end position="40"/>
    </location>
</feature>